<dbReference type="InterPro" id="IPR051091">
    <property type="entry name" value="O-Glucosyltr/Glycosyltrsf_90"/>
</dbReference>
<reference evidence="5 6" key="1">
    <citation type="journal article" date="2024" name="Science">
        <title>Giant polyketide synthase enzymes in the biosynthesis of giant marine polyether toxins.</title>
        <authorList>
            <person name="Fallon T.R."/>
            <person name="Shende V.V."/>
            <person name="Wierzbicki I.H."/>
            <person name="Pendleton A.L."/>
            <person name="Watervoot N.F."/>
            <person name="Auber R.P."/>
            <person name="Gonzalez D.J."/>
            <person name="Wisecaver J.H."/>
            <person name="Moore B.S."/>
        </authorList>
    </citation>
    <scope>NUCLEOTIDE SEQUENCE [LARGE SCALE GENOMIC DNA]</scope>
    <source>
        <strain evidence="5 6">12B1</strain>
    </source>
</reference>
<proteinExistence type="inferred from homology"/>
<dbReference type="AlphaFoldDB" id="A0AB34IXW7"/>
<comment type="caution">
    <text evidence="5">The sequence shown here is derived from an EMBL/GenBank/DDBJ whole genome shotgun (WGS) entry which is preliminary data.</text>
</comment>
<keyword evidence="3" id="KW-0175">Coiled coil</keyword>
<dbReference type="EMBL" id="JBGBPQ010000017">
    <property type="protein sequence ID" value="KAL1507912.1"/>
    <property type="molecule type" value="Genomic_DNA"/>
</dbReference>
<evidence type="ECO:0000256" key="1">
    <source>
        <dbReference type="ARBA" id="ARBA00010118"/>
    </source>
</evidence>
<accession>A0AB34IXW7</accession>
<dbReference type="PANTHER" id="PTHR12203:SF35">
    <property type="entry name" value="PROTEIN O-GLUCOSYLTRANSFERASE 1"/>
    <property type="match status" value="1"/>
</dbReference>
<evidence type="ECO:0000256" key="2">
    <source>
        <dbReference type="ARBA" id="ARBA00022679"/>
    </source>
</evidence>
<gene>
    <name evidence="5" type="ORF">AB1Y20_007517</name>
</gene>
<dbReference type="InterPro" id="IPR006598">
    <property type="entry name" value="CAP10"/>
</dbReference>
<dbReference type="Pfam" id="PF05686">
    <property type="entry name" value="Glyco_transf_90"/>
    <property type="match status" value="1"/>
</dbReference>
<evidence type="ECO:0000256" key="3">
    <source>
        <dbReference type="SAM" id="Coils"/>
    </source>
</evidence>
<evidence type="ECO:0000313" key="5">
    <source>
        <dbReference type="EMBL" id="KAL1507912.1"/>
    </source>
</evidence>
<name>A0AB34IXW7_PRYPA</name>
<keyword evidence="2" id="KW-0808">Transferase</keyword>
<keyword evidence="6" id="KW-1185">Reference proteome</keyword>
<organism evidence="5 6">
    <name type="scientific">Prymnesium parvum</name>
    <name type="common">Toxic golden alga</name>
    <dbReference type="NCBI Taxonomy" id="97485"/>
    <lineage>
        <taxon>Eukaryota</taxon>
        <taxon>Haptista</taxon>
        <taxon>Haptophyta</taxon>
        <taxon>Prymnesiophyceae</taxon>
        <taxon>Prymnesiales</taxon>
        <taxon>Prymnesiaceae</taxon>
        <taxon>Prymnesium</taxon>
    </lineage>
</organism>
<protein>
    <recommendedName>
        <fullName evidence="4">Glycosyl transferase CAP10 domain-containing protein</fullName>
    </recommendedName>
</protein>
<feature type="domain" description="Glycosyl transferase CAP10" evidence="4">
    <location>
        <begin position="154"/>
        <end position="437"/>
    </location>
</feature>
<feature type="coiled-coil region" evidence="3">
    <location>
        <begin position="27"/>
        <end position="54"/>
    </location>
</feature>
<evidence type="ECO:0000259" key="4">
    <source>
        <dbReference type="SMART" id="SM00672"/>
    </source>
</evidence>
<comment type="similarity">
    <text evidence="1">Belongs to the glycosyltransferase 90 family.</text>
</comment>
<dbReference type="Proteomes" id="UP001515480">
    <property type="component" value="Unassembled WGS sequence"/>
</dbReference>
<dbReference type="PANTHER" id="PTHR12203">
    <property type="entry name" value="KDEL LYS-ASP-GLU-LEU CONTAINING - RELATED"/>
    <property type="match status" value="1"/>
</dbReference>
<dbReference type="GO" id="GO:0016740">
    <property type="term" value="F:transferase activity"/>
    <property type="evidence" value="ECO:0007669"/>
    <property type="project" value="UniProtKB-KW"/>
</dbReference>
<sequence length="566" mass="63916">MARRICLLAVAAALVVLLLTAHLRWQLEITRSQLVQAQRHAHELERKALAAQGETQQKVEATIASAEALPRTSLQARWDWFSMVKEMIQPFSQITPEMLDAAVRTCFDNGTMYCMRAQVVSGNLYITDYRAIFFDRWYAPARVMALLDVLRWHEVPDVDIVVAAVDEPRVKMSIDELHWTRTVQAYPGATTDAKGRRVVKLPPPLFSSTINRASHDLPWPDFSFYTPRKSHKLRTPPWSILHGKMLEESARVRWEDKIELAMHTGNVGSPYRKKLAAVAEANPEAVLVNELFIGDHGKITQTCKQLNLHTTGGYQKHKCYMTFEDQCSYKYLLNSASIGYANKFKYLLLCGSVVIYVQEGMAHKEFYEYGLVAGVHYVTARTAKEVPGLVRYLKANDAYARSVAAAGRERMAALDVKAIAAFNAELLGQYAKRQRFTVKPLKGAVRIECEDDLWRHYARDVYFMRHFIVEDNSTCIHKISGPFKAPGYGGAYNGSKVRCVAAHDQRRGAQPLMCSPGAVVEEDQNPGERFKHRIISTTRPVQPGTSYASFDEFPVAGNDGIPWRTL</sequence>
<evidence type="ECO:0000313" key="6">
    <source>
        <dbReference type="Proteomes" id="UP001515480"/>
    </source>
</evidence>
<dbReference type="SMART" id="SM00672">
    <property type="entry name" value="CAP10"/>
    <property type="match status" value="1"/>
</dbReference>